<evidence type="ECO:0000256" key="7">
    <source>
        <dbReference type="ARBA" id="ARBA00022777"/>
    </source>
</evidence>
<dbReference type="SUPFAM" id="SSF53062">
    <property type="entry name" value="PTS system fructose IIA component-like"/>
    <property type="match status" value="1"/>
</dbReference>
<dbReference type="InterPro" id="IPR004701">
    <property type="entry name" value="PTS_EIIA_man-typ"/>
</dbReference>
<proteinExistence type="predicted"/>
<dbReference type="InterPro" id="IPR051471">
    <property type="entry name" value="Bacterial_PTS_sugar_comp"/>
</dbReference>
<keyword evidence="4" id="KW-0762">Sugar transport</keyword>
<keyword evidence="2" id="KW-0813">Transport</keyword>
<name>A0A679II47_9ENTE</name>
<evidence type="ECO:0000313" key="10">
    <source>
        <dbReference type="Proteomes" id="UP000502998"/>
    </source>
</evidence>
<keyword evidence="6" id="KW-0598">Phosphotransferase system</keyword>
<evidence type="ECO:0000256" key="3">
    <source>
        <dbReference type="ARBA" id="ARBA00022490"/>
    </source>
</evidence>
<dbReference type="InterPro" id="IPR036662">
    <property type="entry name" value="PTS_EIIA_man-typ_sf"/>
</dbReference>
<gene>
    <name evidence="9" type="ORF">EsVE80_11950</name>
</gene>
<comment type="subcellular location">
    <subcellularLocation>
        <location evidence="1">Cytoplasm</location>
    </subcellularLocation>
</comment>
<keyword evidence="10" id="KW-1185">Reference proteome</keyword>
<protein>
    <submittedName>
        <fullName evidence="9">PTS fructose transporter subunit IIA</fullName>
    </submittedName>
</protein>
<dbReference type="AlphaFoldDB" id="A0A679II47"/>
<accession>A0A679II47</accession>
<dbReference type="KEGG" id="esg:EsVE80_11950"/>
<keyword evidence="3" id="KW-0963">Cytoplasm</keyword>
<dbReference type="RefSeq" id="WP_173102918.1">
    <property type="nucleotide sequence ID" value="NZ_AP022822.1"/>
</dbReference>
<reference evidence="9 10" key="1">
    <citation type="submission" date="2020-02" db="EMBL/GenBank/DDBJ databases">
        <title>Characterization of vanA genotype vancomycin-resistant Enterococcus saigonensis VE80.</title>
        <authorList>
            <person name="Harada T."/>
            <person name="Motooka D."/>
            <person name="Nakamura S."/>
            <person name="Yamamoto Y."/>
            <person name="Kawahara R."/>
            <person name="Kawatsu K."/>
        </authorList>
    </citation>
    <scope>NUCLEOTIDE SEQUENCE [LARGE SCALE GENOMIC DNA]</scope>
    <source>
        <strain evidence="9 10">VE80</strain>
    </source>
</reference>
<evidence type="ECO:0000256" key="2">
    <source>
        <dbReference type="ARBA" id="ARBA00022448"/>
    </source>
</evidence>
<dbReference type="CDD" id="cd00006">
    <property type="entry name" value="PTS_IIA_man"/>
    <property type="match status" value="1"/>
</dbReference>
<dbReference type="Pfam" id="PF03610">
    <property type="entry name" value="EIIA-man"/>
    <property type="match status" value="1"/>
</dbReference>
<feature type="domain" description="PTS EIIA type-4" evidence="8">
    <location>
        <begin position="1"/>
        <end position="135"/>
    </location>
</feature>
<dbReference type="GO" id="GO:0005737">
    <property type="term" value="C:cytoplasm"/>
    <property type="evidence" value="ECO:0007669"/>
    <property type="project" value="UniProtKB-SubCell"/>
</dbReference>
<dbReference type="PANTHER" id="PTHR33799:SF1">
    <property type="entry name" value="PTS SYSTEM MANNOSE-SPECIFIC EIIAB COMPONENT-RELATED"/>
    <property type="match status" value="1"/>
</dbReference>
<sequence>MNTIILASHGELSQGLKQTAEMILGPANNIYALSAYRDEDEPIEKQTQQLVTKLGTKNLFILTDILGGSVNNEMLSLLKENPEIHLITGMNLPLVISIATQVGKISSEDLQTIIIESQNSLIDCSRLLQTTKKGGDDL</sequence>
<dbReference type="GO" id="GO:0016301">
    <property type="term" value="F:kinase activity"/>
    <property type="evidence" value="ECO:0007669"/>
    <property type="project" value="UniProtKB-KW"/>
</dbReference>
<dbReference type="Proteomes" id="UP000502998">
    <property type="component" value="Chromosome"/>
</dbReference>
<dbReference type="PANTHER" id="PTHR33799">
    <property type="entry name" value="PTS PERMEASE-RELATED-RELATED"/>
    <property type="match status" value="1"/>
</dbReference>
<evidence type="ECO:0000313" key="9">
    <source>
        <dbReference type="EMBL" id="BCA85672.1"/>
    </source>
</evidence>
<dbReference type="EMBL" id="AP022822">
    <property type="protein sequence ID" value="BCA85672.1"/>
    <property type="molecule type" value="Genomic_DNA"/>
</dbReference>
<dbReference type="Gene3D" id="3.40.50.510">
    <property type="entry name" value="Phosphotransferase system, mannose-type IIA component"/>
    <property type="match status" value="1"/>
</dbReference>
<dbReference type="GO" id="GO:0016020">
    <property type="term" value="C:membrane"/>
    <property type="evidence" value="ECO:0007669"/>
    <property type="project" value="InterPro"/>
</dbReference>
<dbReference type="GO" id="GO:0009401">
    <property type="term" value="P:phosphoenolpyruvate-dependent sugar phosphotransferase system"/>
    <property type="evidence" value="ECO:0007669"/>
    <property type="project" value="UniProtKB-KW"/>
</dbReference>
<keyword evidence="5" id="KW-0808">Transferase</keyword>
<evidence type="ECO:0000256" key="4">
    <source>
        <dbReference type="ARBA" id="ARBA00022597"/>
    </source>
</evidence>
<dbReference type="InterPro" id="IPR033887">
    <property type="entry name" value="PTS_IIA_man"/>
</dbReference>
<dbReference type="PROSITE" id="PS51096">
    <property type="entry name" value="PTS_EIIA_TYPE_4"/>
    <property type="match status" value="1"/>
</dbReference>
<keyword evidence="7" id="KW-0418">Kinase</keyword>
<evidence type="ECO:0000259" key="8">
    <source>
        <dbReference type="PROSITE" id="PS51096"/>
    </source>
</evidence>
<evidence type="ECO:0000256" key="1">
    <source>
        <dbReference type="ARBA" id="ARBA00004496"/>
    </source>
</evidence>
<evidence type="ECO:0000256" key="6">
    <source>
        <dbReference type="ARBA" id="ARBA00022683"/>
    </source>
</evidence>
<evidence type="ECO:0000256" key="5">
    <source>
        <dbReference type="ARBA" id="ARBA00022679"/>
    </source>
</evidence>
<organism evidence="9 10">
    <name type="scientific">Enterococcus saigonensis</name>
    <dbReference type="NCBI Taxonomy" id="1805431"/>
    <lineage>
        <taxon>Bacteria</taxon>
        <taxon>Bacillati</taxon>
        <taxon>Bacillota</taxon>
        <taxon>Bacilli</taxon>
        <taxon>Lactobacillales</taxon>
        <taxon>Enterococcaceae</taxon>
        <taxon>Enterococcus</taxon>
    </lineage>
</organism>